<dbReference type="SMART" id="SM00263">
    <property type="entry name" value="LYZ1"/>
    <property type="match status" value="1"/>
</dbReference>
<dbReference type="InterPro" id="IPR001916">
    <property type="entry name" value="Glyco_hydro_22"/>
</dbReference>
<comment type="caution">
    <text evidence="6">The sequence shown here is derived from an EMBL/GenBank/DDBJ whole genome shotgun (WGS) entry which is preliminary data.</text>
</comment>
<dbReference type="Proteomes" id="UP001187315">
    <property type="component" value="Unassembled WGS sequence"/>
</dbReference>
<dbReference type="InterPro" id="IPR023346">
    <property type="entry name" value="Lysozyme-like_dom_sf"/>
</dbReference>
<organism evidence="6 7">
    <name type="scientific">Tachysurus vachellii</name>
    <name type="common">Darkbarbel catfish</name>
    <name type="synonym">Pelteobagrus vachellii</name>
    <dbReference type="NCBI Taxonomy" id="175792"/>
    <lineage>
        <taxon>Eukaryota</taxon>
        <taxon>Metazoa</taxon>
        <taxon>Chordata</taxon>
        <taxon>Craniata</taxon>
        <taxon>Vertebrata</taxon>
        <taxon>Euteleostomi</taxon>
        <taxon>Actinopterygii</taxon>
        <taxon>Neopterygii</taxon>
        <taxon>Teleostei</taxon>
        <taxon>Ostariophysi</taxon>
        <taxon>Siluriformes</taxon>
        <taxon>Bagridae</taxon>
        <taxon>Tachysurus</taxon>
    </lineage>
</organism>
<evidence type="ECO:0000259" key="5">
    <source>
        <dbReference type="PROSITE" id="PS00128"/>
    </source>
</evidence>
<protein>
    <recommendedName>
        <fullName evidence="1">lysozyme</fullName>
        <ecNumber evidence="1">3.2.1.17</ecNumber>
    </recommendedName>
</protein>
<feature type="compositionally biased region" description="Basic and acidic residues" evidence="4">
    <location>
        <begin position="161"/>
        <end position="171"/>
    </location>
</feature>
<evidence type="ECO:0000313" key="6">
    <source>
        <dbReference type="EMBL" id="KAK2818203.1"/>
    </source>
</evidence>
<dbReference type="Gene3D" id="1.10.530.10">
    <property type="match status" value="2"/>
</dbReference>
<dbReference type="PANTHER" id="PTHR11407:SF63">
    <property type="entry name" value="LYSOZYME C"/>
    <property type="match status" value="1"/>
</dbReference>
<dbReference type="AlphaFoldDB" id="A0AA88IQF4"/>
<evidence type="ECO:0000256" key="4">
    <source>
        <dbReference type="SAM" id="MobiDB-lite"/>
    </source>
</evidence>
<name>A0AA88IQF4_TACVA</name>
<keyword evidence="3" id="KW-1015">Disulfide bond</keyword>
<dbReference type="SUPFAM" id="SSF53955">
    <property type="entry name" value="Lysozyme-like"/>
    <property type="match status" value="1"/>
</dbReference>
<dbReference type="Pfam" id="PF00062">
    <property type="entry name" value="Lys"/>
    <property type="match status" value="1"/>
</dbReference>
<proteinExistence type="predicted"/>
<dbReference type="PROSITE" id="PS00128">
    <property type="entry name" value="GLYCOSYL_HYDROL_F22_1"/>
    <property type="match status" value="1"/>
</dbReference>
<evidence type="ECO:0000256" key="3">
    <source>
        <dbReference type="ARBA" id="ARBA00023157"/>
    </source>
</evidence>
<dbReference type="GO" id="GO:0003796">
    <property type="term" value="F:lysozyme activity"/>
    <property type="evidence" value="ECO:0007669"/>
    <property type="project" value="UniProtKB-EC"/>
</dbReference>
<evidence type="ECO:0000256" key="2">
    <source>
        <dbReference type="ARBA" id="ARBA00022638"/>
    </source>
</evidence>
<feature type="domain" description="Glycosyl hydrolases family 22 (GH22)" evidence="5">
    <location>
        <begin position="290"/>
        <end position="308"/>
    </location>
</feature>
<dbReference type="PANTHER" id="PTHR11407">
    <property type="entry name" value="LYSOZYME C"/>
    <property type="match status" value="1"/>
</dbReference>
<keyword evidence="2" id="KW-0929">Antimicrobial</keyword>
<evidence type="ECO:0000313" key="7">
    <source>
        <dbReference type="Proteomes" id="UP001187315"/>
    </source>
</evidence>
<dbReference type="EMBL" id="JAVHJS010000024">
    <property type="protein sequence ID" value="KAK2818203.1"/>
    <property type="molecule type" value="Genomic_DNA"/>
</dbReference>
<dbReference type="InterPro" id="IPR019799">
    <property type="entry name" value="Glyco_hydro_22_CS"/>
</dbReference>
<feature type="region of interest" description="Disordered" evidence="4">
    <location>
        <begin position="128"/>
        <end position="221"/>
    </location>
</feature>
<reference evidence="6" key="1">
    <citation type="submission" date="2023-08" db="EMBL/GenBank/DDBJ databases">
        <title>Pelteobagrus vachellii genome.</title>
        <authorList>
            <person name="Liu H."/>
        </authorList>
    </citation>
    <scope>NUCLEOTIDE SEQUENCE</scope>
    <source>
        <strain evidence="6">PRFRI_2022a</strain>
        <tissue evidence="6">Muscle</tissue>
    </source>
</reference>
<sequence length="338" mass="37282">MKIKGKPDWSVEMLMLLVVLTLVPTWSDGLLLKKCELRSQLEAAFSELLGEKAADIIAKLACTVEQTSGFNTSLVNITDQYEPRSLNLTLEDFSSAMGELPLISNDTNILSEVFSIKVDMTEEPLIPQHTAGEDEFIPGRVEVQPEKSVDNVDGQFRKKRDAPTNDERDGSWRSVDSPGEGSTDQSEETQENNGLDETVIPQILPDPKDTNEMLFGSTVVPNDRTKDTEDIYYNTYEMLLGPIIVPSDRTAEPEATMKRSTHSSEDQTTLYGIFQLSDIACNSGPSYGLCGLDCSALTDDDITDDIACLMTMDEKGRAMGFTQECASVEPSHYFAECG</sequence>
<keyword evidence="2" id="KW-0081">Bacteriolytic enzyme</keyword>
<gene>
    <name evidence="6" type="ORF">Q7C36_022136</name>
</gene>
<dbReference type="EC" id="3.2.1.17" evidence="1"/>
<keyword evidence="7" id="KW-1185">Reference proteome</keyword>
<accession>A0AA88IQF4</accession>
<dbReference type="GO" id="GO:0042742">
    <property type="term" value="P:defense response to bacterium"/>
    <property type="evidence" value="ECO:0007669"/>
    <property type="project" value="UniProtKB-KW"/>
</dbReference>
<evidence type="ECO:0000256" key="1">
    <source>
        <dbReference type="ARBA" id="ARBA00012732"/>
    </source>
</evidence>
<dbReference type="GO" id="GO:0031640">
    <property type="term" value="P:killing of cells of another organism"/>
    <property type="evidence" value="ECO:0007669"/>
    <property type="project" value="UniProtKB-KW"/>
</dbReference>